<organism evidence="2 3">
    <name type="scientific">Seiridium cardinale</name>
    <dbReference type="NCBI Taxonomy" id="138064"/>
    <lineage>
        <taxon>Eukaryota</taxon>
        <taxon>Fungi</taxon>
        <taxon>Dikarya</taxon>
        <taxon>Ascomycota</taxon>
        <taxon>Pezizomycotina</taxon>
        <taxon>Sordariomycetes</taxon>
        <taxon>Xylariomycetidae</taxon>
        <taxon>Amphisphaeriales</taxon>
        <taxon>Sporocadaceae</taxon>
        <taxon>Seiridium</taxon>
    </lineage>
</organism>
<reference evidence="2 3" key="1">
    <citation type="submission" date="2024-02" db="EMBL/GenBank/DDBJ databases">
        <title>First draft genome assembly of two strains of Seiridium cardinale.</title>
        <authorList>
            <person name="Emiliani G."/>
            <person name="Scali E."/>
        </authorList>
    </citation>
    <scope>NUCLEOTIDE SEQUENCE [LARGE SCALE GENOMIC DNA]</scope>
    <source>
        <strain evidence="2 3">BM-138-000479</strain>
    </source>
</reference>
<keyword evidence="3" id="KW-1185">Reference proteome</keyword>
<name>A0ABR2XY23_9PEZI</name>
<dbReference type="EMBL" id="JARVKM010000014">
    <property type="protein sequence ID" value="KAK9778662.1"/>
    <property type="molecule type" value="Genomic_DNA"/>
</dbReference>
<evidence type="ECO:0000313" key="2">
    <source>
        <dbReference type="EMBL" id="KAK9778662.1"/>
    </source>
</evidence>
<protein>
    <submittedName>
        <fullName evidence="2">Carrier domain-containing protein</fullName>
    </submittedName>
</protein>
<feature type="domain" description="Heterokaryon incompatibility" evidence="1">
    <location>
        <begin position="22"/>
        <end position="117"/>
    </location>
</feature>
<sequence>MRLLHAKTQTLHEFYEDDIPSYAILSHTWGEGEVTFRDIGQFPSPDSYSERAGWVKIRNCCLQALKDGLEYVLVDTCCIDKSSSAELQEAINSMFRWYKMPQMCYAYLVDVRAEDDPKAVESSFRRLNWFKRGWTLQELIAPVLVRFVDMSWNPIGTRYGLRETISEITGIKQAVLVGAAFGARQAMRAASMAQRMSWAAFRSTSRVEDMAYSLLGIFEINVPLIYGEGNRAFQRLQEEIIKISDDQTILA</sequence>
<dbReference type="PANTHER" id="PTHR10622:SF10">
    <property type="entry name" value="HET DOMAIN-CONTAINING PROTEIN"/>
    <property type="match status" value="1"/>
</dbReference>
<proteinExistence type="predicted"/>
<dbReference type="InterPro" id="IPR010730">
    <property type="entry name" value="HET"/>
</dbReference>
<dbReference type="PANTHER" id="PTHR10622">
    <property type="entry name" value="HET DOMAIN-CONTAINING PROTEIN"/>
    <property type="match status" value="1"/>
</dbReference>
<dbReference type="Pfam" id="PF06985">
    <property type="entry name" value="HET"/>
    <property type="match status" value="1"/>
</dbReference>
<comment type="caution">
    <text evidence="2">The sequence shown here is derived from an EMBL/GenBank/DDBJ whole genome shotgun (WGS) entry which is preliminary data.</text>
</comment>
<evidence type="ECO:0000259" key="1">
    <source>
        <dbReference type="Pfam" id="PF06985"/>
    </source>
</evidence>
<gene>
    <name evidence="2" type="ORF">SCAR479_04285</name>
</gene>
<dbReference type="Proteomes" id="UP001465668">
    <property type="component" value="Unassembled WGS sequence"/>
</dbReference>
<accession>A0ABR2XY23</accession>
<evidence type="ECO:0000313" key="3">
    <source>
        <dbReference type="Proteomes" id="UP001465668"/>
    </source>
</evidence>